<organism evidence="4 5">
    <name type="scientific">Azotobacter beijerinckii</name>
    <dbReference type="NCBI Taxonomy" id="170623"/>
    <lineage>
        <taxon>Bacteria</taxon>
        <taxon>Pseudomonadati</taxon>
        <taxon>Pseudomonadota</taxon>
        <taxon>Gammaproteobacteria</taxon>
        <taxon>Pseudomonadales</taxon>
        <taxon>Pseudomonadaceae</taxon>
        <taxon>Azotobacter</taxon>
    </lineage>
</organism>
<dbReference type="InterPro" id="IPR016187">
    <property type="entry name" value="CTDL_fold"/>
</dbReference>
<dbReference type="Proteomes" id="UP000199005">
    <property type="component" value="Unassembled WGS sequence"/>
</dbReference>
<evidence type="ECO:0000256" key="2">
    <source>
        <dbReference type="SAM" id="SignalP"/>
    </source>
</evidence>
<dbReference type="AlphaFoldDB" id="A0A1H6RP32"/>
<dbReference type="GO" id="GO:0120147">
    <property type="term" value="F:formylglycine-generating oxidase activity"/>
    <property type="evidence" value="ECO:0007669"/>
    <property type="project" value="TreeGrafter"/>
</dbReference>
<dbReference type="Gene3D" id="3.90.1580.10">
    <property type="entry name" value="paralog of FGE (formylglycine-generating enzyme)"/>
    <property type="match status" value="1"/>
</dbReference>
<dbReference type="EMBL" id="FNYO01000010">
    <property type="protein sequence ID" value="SEI57529.1"/>
    <property type="molecule type" value="Genomic_DNA"/>
</dbReference>
<proteinExistence type="predicted"/>
<dbReference type="InterPro" id="IPR006311">
    <property type="entry name" value="TAT_signal"/>
</dbReference>
<dbReference type="STRING" id="170623.SAMN04244579_01200"/>
<evidence type="ECO:0000256" key="1">
    <source>
        <dbReference type="SAM" id="MobiDB-lite"/>
    </source>
</evidence>
<evidence type="ECO:0000313" key="5">
    <source>
        <dbReference type="Proteomes" id="UP000199005"/>
    </source>
</evidence>
<feature type="domain" description="Sulfatase-modifying factor enzyme-like" evidence="3">
    <location>
        <begin position="129"/>
        <end position="306"/>
    </location>
</feature>
<dbReference type="SUPFAM" id="SSF56436">
    <property type="entry name" value="C-type lectin-like"/>
    <property type="match status" value="1"/>
</dbReference>
<dbReference type="PROSITE" id="PS51318">
    <property type="entry name" value="TAT"/>
    <property type="match status" value="1"/>
</dbReference>
<dbReference type="InterPro" id="IPR042095">
    <property type="entry name" value="SUMF_sf"/>
</dbReference>
<keyword evidence="2" id="KW-0732">Signal</keyword>
<dbReference type="InterPro" id="IPR051043">
    <property type="entry name" value="Sulfatase_Mod_Factor_Kinase"/>
</dbReference>
<evidence type="ECO:0000313" key="4">
    <source>
        <dbReference type="EMBL" id="SEI57529.1"/>
    </source>
</evidence>
<gene>
    <name evidence="4" type="ORF">SAMN04244579_01200</name>
</gene>
<accession>A0A1H6RP32</accession>
<feature type="region of interest" description="Disordered" evidence="1">
    <location>
        <begin position="345"/>
        <end position="365"/>
    </location>
</feature>
<evidence type="ECO:0000259" key="3">
    <source>
        <dbReference type="Pfam" id="PF03781"/>
    </source>
</evidence>
<feature type="signal peptide" evidence="2">
    <location>
        <begin position="1"/>
        <end position="40"/>
    </location>
</feature>
<name>A0A1H6RP32_9GAMM</name>
<sequence>MRFTFNRPRACGISERRRSVPAAALGVALALALASLPAAAAWDAKYYNPQPQDGDVILPMPCGGAMAWRQVRVPMASPLDDYAITLGQDSEEWGYLEQARPTHIAGSFSVAKPAPGRYYLLAKYEVNELQYHAVMDGQCPEPSAQLRLPQTGVSWFDAVAFTDRYNLWLRQNAADKLPREDGVAGFLRLPTEVEWEFAARGGLAVSQAEFRDVRFPMPEGINAYAWFAGAQSANGKLQLAGLLKPNPLGLHDVLGNVDEMLFEPFHLNKLDRQHGQAGGYILRGGNYLTPQAELRTALRQEQPYYAGDGSAQNRLKTSGFRPALVAPALTSRERIKQVEADWKRLGVPRPEAPAESGERPAGQDPATRIASLAEGVQDDALKQQLEKLRSDLRANTQARDEQRDQAIRSELQLGAFLCTKLKDDGLFLDTLEGNYSRSCGAGGTEPQARCEARREQLDGHRKVLDFMLNYYADSVVGTALNYSPATVEPQVGLVAQQLAARGKSNLRSYLDTHWNNLRTYLKNGKVARAHWLQSCKTL</sequence>
<dbReference type="PANTHER" id="PTHR23150">
    <property type="entry name" value="SULFATASE MODIFYING FACTOR 1, 2"/>
    <property type="match status" value="1"/>
</dbReference>
<dbReference type="Pfam" id="PF03781">
    <property type="entry name" value="FGE-sulfatase"/>
    <property type="match status" value="1"/>
</dbReference>
<protein>
    <submittedName>
        <fullName evidence="4">Sulfatase-modifying factor enzyme 1</fullName>
    </submittedName>
</protein>
<feature type="chain" id="PRO_5011765816" evidence="2">
    <location>
        <begin position="41"/>
        <end position="538"/>
    </location>
</feature>
<reference evidence="4 5" key="1">
    <citation type="submission" date="2016-10" db="EMBL/GenBank/DDBJ databases">
        <authorList>
            <person name="de Groot N.N."/>
        </authorList>
    </citation>
    <scope>NUCLEOTIDE SEQUENCE [LARGE SCALE GENOMIC DNA]</scope>
    <source>
        <strain evidence="4 5">DSM 1041</strain>
    </source>
</reference>
<dbReference type="InterPro" id="IPR005532">
    <property type="entry name" value="SUMF_dom"/>
</dbReference>
<dbReference type="PANTHER" id="PTHR23150:SF19">
    <property type="entry name" value="FORMYLGLYCINE-GENERATING ENZYME"/>
    <property type="match status" value="1"/>
</dbReference>